<organism evidence="1 2">
    <name type="scientific">Panagrolaimus sp. PS1159</name>
    <dbReference type="NCBI Taxonomy" id="55785"/>
    <lineage>
        <taxon>Eukaryota</taxon>
        <taxon>Metazoa</taxon>
        <taxon>Ecdysozoa</taxon>
        <taxon>Nematoda</taxon>
        <taxon>Chromadorea</taxon>
        <taxon>Rhabditida</taxon>
        <taxon>Tylenchina</taxon>
        <taxon>Panagrolaimomorpha</taxon>
        <taxon>Panagrolaimoidea</taxon>
        <taxon>Panagrolaimidae</taxon>
        <taxon>Panagrolaimus</taxon>
    </lineage>
</organism>
<dbReference type="Proteomes" id="UP000887580">
    <property type="component" value="Unplaced"/>
</dbReference>
<dbReference type="WBParaSite" id="PS1159_v2.g2718.t1">
    <property type="protein sequence ID" value="PS1159_v2.g2718.t1"/>
    <property type="gene ID" value="PS1159_v2.g2718"/>
</dbReference>
<protein>
    <submittedName>
        <fullName evidence="2">Uncharacterized protein</fullName>
    </submittedName>
</protein>
<sequence length="206" mass="22681">MKIIGIFLLICQLSVCLENEVSAEIQASTVANFVVHPEVPENGKSLKPMFDFMPHFDKSNYEFMIPEGKNNQESVAAVIQFFGLLSKPTPQFQLVGDDNAWFKIGDVETVKEPNYMISSVPILTKIGADVIYQEANKGIYTLKIEAKGDDGNTAQSNINVEVLSFGPPVIREETKKPIADESVEAKSLEPTISITEGTEQPTVVDN</sequence>
<reference evidence="2" key="1">
    <citation type="submission" date="2022-11" db="UniProtKB">
        <authorList>
            <consortium name="WormBaseParasite"/>
        </authorList>
    </citation>
    <scope>IDENTIFICATION</scope>
</reference>
<accession>A0AC35G886</accession>
<name>A0AC35G886_9BILA</name>
<evidence type="ECO:0000313" key="1">
    <source>
        <dbReference type="Proteomes" id="UP000887580"/>
    </source>
</evidence>
<evidence type="ECO:0000313" key="2">
    <source>
        <dbReference type="WBParaSite" id="PS1159_v2.g2718.t1"/>
    </source>
</evidence>
<proteinExistence type="predicted"/>